<sequence>MPSASSVPSDVFAPHTLATAPPASRPAMEAVTRSFGRLPDAVARLATSPELLNGFLELSATFERSTLPPLAREVVVMTVAVRNDCRVCVALHTGKLRDLGAGPDLVAALREGRSLPEGHEDLEAVRRFALRVLATAGGVDDADLDAFLGHGYTGRNALEVVLGIGAYTLSTLANRLVRA</sequence>
<name>A0A918ZZZ4_9ACTN</name>
<dbReference type="EMBL" id="BNBT01000115">
    <property type="protein sequence ID" value="GHE80929.1"/>
    <property type="molecule type" value="Genomic_DNA"/>
</dbReference>
<organism evidence="3 4">
    <name type="scientific">Streptomyces longispororuber</name>
    <dbReference type="NCBI Taxonomy" id="68230"/>
    <lineage>
        <taxon>Bacteria</taxon>
        <taxon>Bacillati</taxon>
        <taxon>Actinomycetota</taxon>
        <taxon>Actinomycetes</taxon>
        <taxon>Kitasatosporales</taxon>
        <taxon>Streptomycetaceae</taxon>
        <taxon>Streptomyces</taxon>
    </lineage>
</organism>
<proteinExistence type="predicted"/>
<gene>
    <name evidence="3" type="ORF">GCM10018785_56190</name>
</gene>
<feature type="region of interest" description="Disordered" evidence="1">
    <location>
        <begin position="1"/>
        <end position="25"/>
    </location>
</feature>
<dbReference type="InterPro" id="IPR003779">
    <property type="entry name" value="CMD-like"/>
</dbReference>
<dbReference type="Proteomes" id="UP000608024">
    <property type="component" value="Unassembled WGS sequence"/>
</dbReference>
<reference evidence="3" key="2">
    <citation type="submission" date="2020-09" db="EMBL/GenBank/DDBJ databases">
        <authorList>
            <person name="Sun Q."/>
            <person name="Ohkuma M."/>
        </authorList>
    </citation>
    <scope>NUCLEOTIDE SEQUENCE</scope>
    <source>
        <strain evidence="3">JCM 4784</strain>
    </source>
</reference>
<evidence type="ECO:0000259" key="2">
    <source>
        <dbReference type="Pfam" id="PF02627"/>
    </source>
</evidence>
<dbReference type="GO" id="GO:0051920">
    <property type="term" value="F:peroxiredoxin activity"/>
    <property type="evidence" value="ECO:0007669"/>
    <property type="project" value="InterPro"/>
</dbReference>
<dbReference type="InterPro" id="IPR029032">
    <property type="entry name" value="AhpD-like"/>
</dbReference>
<protein>
    <submittedName>
        <fullName evidence="3">Alkyl hydroperoxide reductase AhpD</fullName>
    </submittedName>
</protein>
<evidence type="ECO:0000256" key="1">
    <source>
        <dbReference type="SAM" id="MobiDB-lite"/>
    </source>
</evidence>
<comment type="caution">
    <text evidence="3">The sequence shown here is derived from an EMBL/GenBank/DDBJ whole genome shotgun (WGS) entry which is preliminary data.</text>
</comment>
<dbReference type="PANTHER" id="PTHR35446">
    <property type="entry name" value="SI:CH211-175M2.5"/>
    <property type="match status" value="1"/>
</dbReference>
<dbReference type="Gene3D" id="1.20.1290.10">
    <property type="entry name" value="AhpD-like"/>
    <property type="match status" value="1"/>
</dbReference>
<reference evidence="3" key="1">
    <citation type="journal article" date="2014" name="Int. J. Syst. Evol. Microbiol.">
        <title>Complete genome sequence of Corynebacterium casei LMG S-19264T (=DSM 44701T), isolated from a smear-ripened cheese.</title>
        <authorList>
            <consortium name="US DOE Joint Genome Institute (JGI-PGF)"/>
            <person name="Walter F."/>
            <person name="Albersmeier A."/>
            <person name="Kalinowski J."/>
            <person name="Ruckert C."/>
        </authorList>
    </citation>
    <scope>NUCLEOTIDE SEQUENCE</scope>
    <source>
        <strain evidence="3">JCM 4784</strain>
    </source>
</reference>
<feature type="domain" description="Carboxymuconolactone decarboxylase-like" evidence="2">
    <location>
        <begin position="50"/>
        <end position="128"/>
    </location>
</feature>
<evidence type="ECO:0000313" key="4">
    <source>
        <dbReference type="Proteomes" id="UP000608024"/>
    </source>
</evidence>
<dbReference type="SUPFAM" id="SSF69118">
    <property type="entry name" value="AhpD-like"/>
    <property type="match status" value="1"/>
</dbReference>
<evidence type="ECO:0000313" key="3">
    <source>
        <dbReference type="EMBL" id="GHE80929.1"/>
    </source>
</evidence>
<keyword evidence="4" id="KW-1185">Reference proteome</keyword>
<dbReference type="AlphaFoldDB" id="A0A918ZZZ4"/>
<accession>A0A918ZZZ4</accession>
<dbReference type="Pfam" id="PF02627">
    <property type="entry name" value="CMD"/>
    <property type="match status" value="1"/>
</dbReference>
<dbReference type="PANTHER" id="PTHR35446:SF3">
    <property type="entry name" value="CMD DOMAIN-CONTAINING PROTEIN"/>
    <property type="match status" value="1"/>
</dbReference>